<sequence>MINENLAENYKLQGVYIELTSKCNLRCLHCYNESGSLRGMLGIAEFNNILDSLQEGEDTAVTLSGGEPLLHPSIWTFIEELDKKNFGKKLMITNATLITPQIAKQLKNHQISIQISLNGSCAETHDKLCGKGNFERTIRGINNLLQEEIQERILIRCMVSAFNLNDIEKMIDMLVQKGIRQIDLAT</sequence>
<gene>
    <name evidence="1" type="ORF">E5357_06645</name>
</gene>
<accession>A0AC61QZZ7</accession>
<keyword evidence="2" id="KW-1185">Reference proteome</keyword>
<evidence type="ECO:0000313" key="2">
    <source>
        <dbReference type="Proteomes" id="UP000307720"/>
    </source>
</evidence>
<organism evidence="1 2">
    <name type="scientific">Hominisplanchenecus murintestinalis</name>
    <dbReference type="NCBI Taxonomy" id="2941517"/>
    <lineage>
        <taxon>Bacteria</taxon>
        <taxon>Bacillati</taxon>
        <taxon>Bacillota</taxon>
        <taxon>Clostridia</taxon>
        <taxon>Lachnospirales</taxon>
        <taxon>Lachnospiraceae</taxon>
        <taxon>Hominisplanchenecus</taxon>
    </lineage>
</organism>
<evidence type="ECO:0000313" key="1">
    <source>
        <dbReference type="EMBL" id="TGX99101.1"/>
    </source>
</evidence>
<name>A0AC61QZZ7_9FIRM</name>
<comment type="caution">
    <text evidence="1">The sequence shown here is derived from an EMBL/GenBank/DDBJ whole genome shotgun (WGS) entry which is preliminary data.</text>
</comment>
<protein>
    <submittedName>
        <fullName evidence="1">Radical SAM protein</fullName>
    </submittedName>
</protein>
<reference evidence="1" key="1">
    <citation type="submission" date="2019-04" db="EMBL/GenBank/DDBJ databases">
        <title>Microbes associate with the intestines of laboratory mice.</title>
        <authorList>
            <person name="Navarre W."/>
            <person name="Wong E."/>
            <person name="Huang K."/>
            <person name="Tropini C."/>
            <person name="Ng K."/>
            <person name="Yu B."/>
        </authorList>
    </citation>
    <scope>NUCLEOTIDE SEQUENCE</scope>
    <source>
        <strain evidence="1">NM72_1-8</strain>
    </source>
</reference>
<dbReference type="EMBL" id="SRZB01000010">
    <property type="protein sequence ID" value="TGX99101.1"/>
    <property type="molecule type" value="Genomic_DNA"/>
</dbReference>
<dbReference type="Proteomes" id="UP000307720">
    <property type="component" value="Unassembled WGS sequence"/>
</dbReference>
<proteinExistence type="predicted"/>